<accession>A0A1B6K9Y9</accession>
<keyword evidence="2" id="KW-0732">Signal</keyword>
<feature type="chain" id="PRO_5008586542" description="WAP domain-containing protein" evidence="2">
    <location>
        <begin position="25"/>
        <end position="204"/>
    </location>
</feature>
<organism evidence="3">
    <name type="scientific">Graphocephala atropunctata</name>
    <dbReference type="NCBI Taxonomy" id="36148"/>
    <lineage>
        <taxon>Eukaryota</taxon>
        <taxon>Metazoa</taxon>
        <taxon>Ecdysozoa</taxon>
        <taxon>Arthropoda</taxon>
        <taxon>Hexapoda</taxon>
        <taxon>Insecta</taxon>
        <taxon>Pterygota</taxon>
        <taxon>Neoptera</taxon>
        <taxon>Paraneoptera</taxon>
        <taxon>Hemiptera</taxon>
        <taxon>Auchenorrhyncha</taxon>
        <taxon>Membracoidea</taxon>
        <taxon>Cicadellidae</taxon>
        <taxon>Cicadellinae</taxon>
        <taxon>Cicadellini</taxon>
        <taxon>Graphocephala</taxon>
    </lineage>
</organism>
<proteinExistence type="predicted"/>
<feature type="signal peptide" evidence="2">
    <location>
        <begin position="1"/>
        <end position="24"/>
    </location>
</feature>
<evidence type="ECO:0000256" key="2">
    <source>
        <dbReference type="SAM" id="SignalP"/>
    </source>
</evidence>
<sequence>MDMSVTAFTGFVICIALQFSSVKCGCIPLGSPCIFTRNCCSGVCSLFFVCVDNTRGRTTTSIPSPVEELTTAPTTELHEHSTVSTTTKSTDANCLRPGTKCTETNKCCLWTCQFYRQDELNGENFGVCPIPVVPWPPFVDDAFPWNANEGSNSSPDDRNSPAQRDALSLLRENTAKLSTFSSDKQQKEKKTVKKLKIFVKDYQL</sequence>
<evidence type="ECO:0000313" key="3">
    <source>
        <dbReference type="EMBL" id="JAT08267.1"/>
    </source>
</evidence>
<dbReference type="EMBL" id="GEBQ01031710">
    <property type="protein sequence ID" value="JAT08267.1"/>
    <property type="molecule type" value="Transcribed_RNA"/>
</dbReference>
<dbReference type="AlphaFoldDB" id="A0A1B6K9Y9"/>
<protein>
    <recommendedName>
        <fullName evidence="4">WAP domain-containing protein</fullName>
    </recommendedName>
</protein>
<evidence type="ECO:0000256" key="1">
    <source>
        <dbReference type="SAM" id="MobiDB-lite"/>
    </source>
</evidence>
<evidence type="ECO:0008006" key="4">
    <source>
        <dbReference type="Google" id="ProtNLM"/>
    </source>
</evidence>
<gene>
    <name evidence="3" type="ORF">g.14994</name>
</gene>
<feature type="region of interest" description="Disordered" evidence="1">
    <location>
        <begin position="144"/>
        <end position="166"/>
    </location>
</feature>
<name>A0A1B6K9Y9_9HEMI</name>
<reference evidence="3" key="1">
    <citation type="submission" date="2015-11" db="EMBL/GenBank/DDBJ databases">
        <title>De novo transcriptome assembly of four potential Pierce s Disease insect vectors from Arizona vineyards.</title>
        <authorList>
            <person name="Tassone E.E."/>
        </authorList>
    </citation>
    <scope>NUCLEOTIDE SEQUENCE</scope>
</reference>